<sequence>MDWIEKITGVIASLLSSQVPERCLSGSPMGSSHHRSASDSLSKPRLPISCSMKFLRQLRYEPKYVPDYAIFKGKAALSIAPVLPSFSKTDVPADGIFIFGYSLSIDESSMIGESHTVDLMAGCKVADGSSTMMIRLSAYEMMGSATTIWCDKTGTLTLNLVGYFSFLGSSQYNWQCIFP</sequence>
<reference evidence="3" key="1">
    <citation type="submission" date="2023-04" db="EMBL/GenBank/DDBJ databases">
        <authorList>
            <person name="Vijverberg K."/>
            <person name="Xiong W."/>
            <person name="Schranz E."/>
        </authorList>
    </citation>
    <scope>NUCLEOTIDE SEQUENCE</scope>
</reference>
<keyword evidence="4" id="KW-1185">Reference proteome</keyword>
<dbReference type="GO" id="GO:0006355">
    <property type="term" value="P:regulation of DNA-templated transcription"/>
    <property type="evidence" value="ECO:0007669"/>
    <property type="project" value="InterPro"/>
</dbReference>
<evidence type="ECO:0000313" key="3">
    <source>
        <dbReference type="EMBL" id="CAI9294045.1"/>
    </source>
</evidence>
<dbReference type="SUPFAM" id="SSF81653">
    <property type="entry name" value="Calcium ATPase, transduction domain A"/>
    <property type="match status" value="1"/>
</dbReference>
<dbReference type="InterPro" id="IPR008250">
    <property type="entry name" value="ATPase_P-typ_transduc_dom_A_sf"/>
</dbReference>
<evidence type="ECO:0000256" key="1">
    <source>
        <dbReference type="ARBA" id="ARBA00004127"/>
    </source>
</evidence>
<evidence type="ECO:0000313" key="4">
    <source>
        <dbReference type="Proteomes" id="UP001177003"/>
    </source>
</evidence>
<proteinExistence type="predicted"/>
<dbReference type="GO" id="GO:0005886">
    <property type="term" value="C:plasma membrane"/>
    <property type="evidence" value="ECO:0007669"/>
    <property type="project" value="TreeGrafter"/>
</dbReference>
<protein>
    <submittedName>
        <fullName evidence="3">Uncharacterized protein</fullName>
    </submittedName>
</protein>
<dbReference type="PANTHER" id="PTHR24093">
    <property type="entry name" value="CATION TRANSPORTING ATPASE"/>
    <property type="match status" value="1"/>
</dbReference>
<accession>A0AA35ZJY4</accession>
<gene>
    <name evidence="3" type="ORF">LSALG_LOCUS33039</name>
</gene>
<dbReference type="InterPro" id="IPR009044">
    <property type="entry name" value="ssDNA-bd_transcriptional_reg"/>
</dbReference>
<dbReference type="GO" id="GO:0003677">
    <property type="term" value="F:DNA binding"/>
    <property type="evidence" value="ECO:0007669"/>
    <property type="project" value="InterPro"/>
</dbReference>
<organism evidence="3 4">
    <name type="scientific">Lactuca saligna</name>
    <name type="common">Willowleaf lettuce</name>
    <dbReference type="NCBI Taxonomy" id="75948"/>
    <lineage>
        <taxon>Eukaryota</taxon>
        <taxon>Viridiplantae</taxon>
        <taxon>Streptophyta</taxon>
        <taxon>Embryophyta</taxon>
        <taxon>Tracheophyta</taxon>
        <taxon>Spermatophyta</taxon>
        <taxon>Magnoliopsida</taxon>
        <taxon>eudicotyledons</taxon>
        <taxon>Gunneridae</taxon>
        <taxon>Pentapetalae</taxon>
        <taxon>asterids</taxon>
        <taxon>campanulids</taxon>
        <taxon>Asterales</taxon>
        <taxon>Asteraceae</taxon>
        <taxon>Cichorioideae</taxon>
        <taxon>Cichorieae</taxon>
        <taxon>Lactucinae</taxon>
        <taxon>Lactuca</taxon>
    </lineage>
</organism>
<dbReference type="GO" id="GO:0005388">
    <property type="term" value="F:P-type calcium transporter activity"/>
    <property type="evidence" value="ECO:0007669"/>
    <property type="project" value="TreeGrafter"/>
</dbReference>
<dbReference type="SUPFAM" id="SSF54447">
    <property type="entry name" value="ssDNA-binding transcriptional regulator domain"/>
    <property type="match status" value="1"/>
</dbReference>
<dbReference type="GO" id="GO:0012505">
    <property type="term" value="C:endomembrane system"/>
    <property type="evidence" value="ECO:0007669"/>
    <property type="project" value="UniProtKB-SubCell"/>
</dbReference>
<dbReference type="Proteomes" id="UP001177003">
    <property type="component" value="Chromosome 7"/>
</dbReference>
<dbReference type="Gene3D" id="2.30.31.10">
    <property type="entry name" value="Transcriptional Coactivator Pc4, Chain A"/>
    <property type="match status" value="1"/>
</dbReference>
<dbReference type="PANTHER" id="PTHR24093:SF369">
    <property type="entry name" value="CALCIUM-TRANSPORTING ATPASE"/>
    <property type="match status" value="1"/>
</dbReference>
<name>A0AA35ZJY4_LACSI</name>
<keyword evidence="2" id="KW-0460">Magnesium</keyword>
<dbReference type="AlphaFoldDB" id="A0AA35ZJY4"/>
<evidence type="ECO:0000256" key="2">
    <source>
        <dbReference type="ARBA" id="ARBA00022842"/>
    </source>
</evidence>
<dbReference type="Gene3D" id="2.70.150.10">
    <property type="entry name" value="Calcium-transporting ATPase, cytoplasmic transduction domain A"/>
    <property type="match status" value="1"/>
</dbReference>
<comment type="subcellular location">
    <subcellularLocation>
        <location evidence="1">Endomembrane system</location>
        <topology evidence="1">Multi-pass membrane protein</topology>
    </subcellularLocation>
</comment>
<dbReference type="EMBL" id="OX465083">
    <property type="protein sequence ID" value="CAI9294045.1"/>
    <property type="molecule type" value="Genomic_DNA"/>
</dbReference>